<evidence type="ECO:0000256" key="2">
    <source>
        <dbReference type="ARBA" id="ARBA00023043"/>
    </source>
</evidence>
<keyword evidence="2" id="KW-0040">ANK repeat</keyword>
<dbReference type="Pfam" id="PF13606">
    <property type="entry name" value="Ank_3"/>
    <property type="match status" value="1"/>
</dbReference>
<keyword evidence="4" id="KW-0812">Transmembrane</keyword>
<dbReference type="PANTHER" id="PTHR24123">
    <property type="entry name" value="ANKYRIN REPEAT-CONTAINING"/>
    <property type="match status" value="1"/>
</dbReference>
<organism evidence="5">
    <name type="scientific">marine metagenome</name>
    <dbReference type="NCBI Taxonomy" id="408172"/>
    <lineage>
        <taxon>unclassified sequences</taxon>
        <taxon>metagenomes</taxon>
        <taxon>ecological metagenomes</taxon>
    </lineage>
</organism>
<dbReference type="SUPFAM" id="SSF48403">
    <property type="entry name" value="Ankyrin repeat"/>
    <property type="match status" value="1"/>
</dbReference>
<keyword evidence="4" id="KW-0472">Membrane</keyword>
<dbReference type="PROSITE" id="PS50297">
    <property type="entry name" value="ANK_REP_REGION"/>
    <property type="match status" value="2"/>
</dbReference>
<name>A0A381XG08_9ZZZZ</name>
<dbReference type="InterPro" id="IPR002110">
    <property type="entry name" value="Ankyrin_rpt"/>
</dbReference>
<protein>
    <submittedName>
        <fullName evidence="5">Uncharacterized protein</fullName>
    </submittedName>
</protein>
<dbReference type="InterPro" id="IPR036770">
    <property type="entry name" value="Ankyrin_rpt-contain_sf"/>
</dbReference>
<gene>
    <name evidence="5" type="ORF">METZ01_LOCUS116529</name>
</gene>
<feature type="transmembrane region" description="Helical" evidence="4">
    <location>
        <begin position="60"/>
        <end position="81"/>
    </location>
</feature>
<dbReference type="SMART" id="SM00248">
    <property type="entry name" value="ANK"/>
    <property type="match status" value="4"/>
</dbReference>
<evidence type="ECO:0000256" key="4">
    <source>
        <dbReference type="SAM" id="Phobius"/>
    </source>
</evidence>
<evidence type="ECO:0000256" key="3">
    <source>
        <dbReference type="SAM" id="MobiDB-lite"/>
    </source>
</evidence>
<dbReference type="Pfam" id="PF12796">
    <property type="entry name" value="Ank_2"/>
    <property type="match status" value="1"/>
</dbReference>
<dbReference type="AlphaFoldDB" id="A0A381XG08"/>
<proteinExistence type="predicted"/>
<keyword evidence="1" id="KW-0677">Repeat</keyword>
<dbReference type="EMBL" id="UINC01015046">
    <property type="protein sequence ID" value="SVA63675.1"/>
    <property type="molecule type" value="Genomic_DNA"/>
</dbReference>
<dbReference type="PANTHER" id="PTHR24123:SF141">
    <property type="entry name" value="ANKYRIN 2, ISOFORM U"/>
    <property type="match status" value="1"/>
</dbReference>
<dbReference type="InterPro" id="IPR051165">
    <property type="entry name" value="Multifunctional_ANK_Repeat"/>
</dbReference>
<evidence type="ECO:0000256" key="1">
    <source>
        <dbReference type="ARBA" id="ARBA00022737"/>
    </source>
</evidence>
<reference evidence="5" key="1">
    <citation type="submission" date="2018-05" db="EMBL/GenBank/DDBJ databases">
        <authorList>
            <person name="Lanie J.A."/>
            <person name="Ng W.-L."/>
            <person name="Kazmierczak K.M."/>
            <person name="Andrzejewski T.M."/>
            <person name="Davidsen T.M."/>
            <person name="Wayne K.J."/>
            <person name="Tettelin H."/>
            <person name="Glass J.I."/>
            <person name="Rusch D."/>
            <person name="Podicherti R."/>
            <person name="Tsui H.-C.T."/>
            <person name="Winkler M.E."/>
        </authorList>
    </citation>
    <scope>NUCLEOTIDE SEQUENCE</scope>
</reference>
<evidence type="ECO:0000313" key="5">
    <source>
        <dbReference type="EMBL" id="SVA63675.1"/>
    </source>
</evidence>
<feature type="region of interest" description="Disordered" evidence="3">
    <location>
        <begin position="706"/>
        <end position="727"/>
    </location>
</feature>
<sequence>MPEHKIHCPSCAQHLSVPEELAGQQLDCPSCNKPMNIPDFAHAFDEEEERIRESPSRKSPALIAGIVAGVLVVGVIGFFALRGQDHSGYGQQTATINKTATPETKPKTTTKAYTTWQEYKAASQAEGWHYDIADYIGEIPDEENFFMTKPFSGLLYTQEIGGKAVYLNPTIKTNFEAVMNLRVSPQHRIQGRQFPDWRDFAKQLRLEPSRARYGNGAGSVKGTDQEVVDRYFAKFDGLISDLRKAAKRPKQNFPYPFEVGLNVSLPHLAKFKGITQLLQHFATAKLARGDADGAMEDVRLQFRLFEVTGGDIYLMGQLAHAALGHIILDGLSAGLHMGQWGDQQLAEWDKLLTLDKDYLKQWERCMQSERLMTDLTIESAINGVDLGDGEEFVEVAKLMPKQLLVQDRIFYDTTMKGFIELIREAGETGRIDRKKTSKHFSEAGKTSKQKLYPFSRMLLPALSGTLNKSGRMMNKFSAARLGIAIERYRRAKSTLPGNLSDLVPDYIGVLPNDALTGEPLTWEHHGSPRYKIPVSDTDSQSWKYDGILAAIQAGDLGQLKAFAEKGWKITRPELGSTQTPESEPNMAGMMPYGMMGPGMFGGSNTIDFSAPETVILTQQNALHHAVHSGNLELLQWLIEQGLDPNASASVWTPEKSKASMPGMMPGMIMPYGMGMYGGMGMGNSTQSVLEFATSEQQTEMVKALSDAGASAVKKKTRRQQGNPLGMGMMPGMMPPGMGMNPFGMGMNPFGMGMDPFGMGGDPEEEIKAINERLAKGQSLNRYNQWGQTELMIAVEADDIDLARRLLKNKAYPNATSKDGQLDTALHLAAMLENKAMCELLLDKGARVNKKNKIGFTPLDAALYSNEMPGFEGKSPEPTEAHTA</sequence>
<accession>A0A381XG08</accession>
<dbReference type="Gene3D" id="1.25.40.20">
    <property type="entry name" value="Ankyrin repeat-containing domain"/>
    <property type="match status" value="2"/>
</dbReference>
<dbReference type="PROSITE" id="PS50088">
    <property type="entry name" value="ANK_REPEAT"/>
    <property type="match status" value="3"/>
</dbReference>
<keyword evidence="4" id="KW-1133">Transmembrane helix</keyword>
<feature type="non-terminal residue" evidence="5">
    <location>
        <position position="883"/>
    </location>
</feature>